<feature type="domain" description="Vesicle transport v-SNARE N-terminal" evidence="10">
    <location>
        <begin position="1"/>
        <end position="82"/>
    </location>
</feature>
<dbReference type="SUPFAM" id="SSF58038">
    <property type="entry name" value="SNARE fusion complex"/>
    <property type="match status" value="1"/>
</dbReference>
<keyword evidence="4 9" id="KW-0812">Transmembrane</keyword>
<evidence type="ECO:0000256" key="4">
    <source>
        <dbReference type="ARBA" id="ARBA00022692"/>
    </source>
</evidence>
<dbReference type="GO" id="GO:0006886">
    <property type="term" value="P:intracellular protein transport"/>
    <property type="evidence" value="ECO:0007669"/>
    <property type="project" value="InterPro"/>
</dbReference>
<evidence type="ECO:0000256" key="7">
    <source>
        <dbReference type="ARBA" id="ARBA00023054"/>
    </source>
</evidence>
<dbReference type="Pfam" id="PF05008">
    <property type="entry name" value="V-SNARE"/>
    <property type="match status" value="1"/>
</dbReference>
<dbReference type="Proteomes" id="UP001162131">
    <property type="component" value="Unassembled WGS sequence"/>
</dbReference>
<dbReference type="GO" id="GO:0012507">
    <property type="term" value="C:ER to Golgi transport vesicle membrane"/>
    <property type="evidence" value="ECO:0007669"/>
    <property type="project" value="TreeGrafter"/>
</dbReference>
<protein>
    <recommendedName>
        <fullName evidence="10">Vesicle transport v-SNARE N-terminal domain-containing protein</fullName>
    </recommendedName>
</protein>
<dbReference type="GO" id="GO:0005794">
    <property type="term" value="C:Golgi apparatus"/>
    <property type="evidence" value="ECO:0007669"/>
    <property type="project" value="TreeGrafter"/>
</dbReference>
<comment type="subcellular location">
    <subcellularLocation>
        <location evidence="1">Membrane</location>
        <topology evidence="1">Single-pass type IV membrane protein</topology>
    </subcellularLocation>
</comment>
<dbReference type="Pfam" id="PF12352">
    <property type="entry name" value="V-SNARE_C"/>
    <property type="match status" value="1"/>
</dbReference>
<dbReference type="SUPFAM" id="SSF47661">
    <property type="entry name" value="t-snare proteins"/>
    <property type="match status" value="1"/>
</dbReference>
<name>A0AAU9JI57_9CILI</name>
<keyword evidence="3" id="KW-0813">Transport</keyword>
<evidence type="ECO:0000259" key="10">
    <source>
        <dbReference type="Pfam" id="PF05008"/>
    </source>
</evidence>
<dbReference type="EMBL" id="CAJZBQ010000040">
    <property type="protein sequence ID" value="CAG9326559.1"/>
    <property type="molecule type" value="Genomic_DNA"/>
</dbReference>
<dbReference type="InterPro" id="IPR038407">
    <property type="entry name" value="v-SNARE_N_sf"/>
</dbReference>
<evidence type="ECO:0000256" key="6">
    <source>
        <dbReference type="ARBA" id="ARBA00022989"/>
    </source>
</evidence>
<reference evidence="11" key="1">
    <citation type="submission" date="2021-09" db="EMBL/GenBank/DDBJ databases">
        <authorList>
            <consortium name="AG Swart"/>
            <person name="Singh M."/>
            <person name="Singh A."/>
            <person name="Seah K."/>
            <person name="Emmerich C."/>
        </authorList>
    </citation>
    <scope>NUCLEOTIDE SEQUENCE</scope>
    <source>
        <strain evidence="11">ATCC30299</strain>
    </source>
</reference>
<evidence type="ECO:0000256" key="8">
    <source>
        <dbReference type="ARBA" id="ARBA00023136"/>
    </source>
</evidence>
<evidence type="ECO:0000256" key="9">
    <source>
        <dbReference type="SAM" id="Phobius"/>
    </source>
</evidence>
<dbReference type="Gene3D" id="1.20.58.400">
    <property type="entry name" value="t-snare proteins"/>
    <property type="match status" value="1"/>
</dbReference>
<evidence type="ECO:0000256" key="3">
    <source>
        <dbReference type="ARBA" id="ARBA00022448"/>
    </source>
</evidence>
<accession>A0AAU9JI57</accession>
<organism evidence="11 12">
    <name type="scientific">Blepharisma stoltei</name>
    <dbReference type="NCBI Taxonomy" id="1481888"/>
    <lineage>
        <taxon>Eukaryota</taxon>
        <taxon>Sar</taxon>
        <taxon>Alveolata</taxon>
        <taxon>Ciliophora</taxon>
        <taxon>Postciliodesmatophora</taxon>
        <taxon>Heterotrichea</taxon>
        <taxon>Heterotrichida</taxon>
        <taxon>Blepharismidae</taxon>
        <taxon>Blepharisma</taxon>
    </lineage>
</organism>
<keyword evidence="12" id="KW-1185">Reference proteome</keyword>
<keyword evidence="7" id="KW-0175">Coiled coil</keyword>
<evidence type="ECO:0000256" key="5">
    <source>
        <dbReference type="ARBA" id="ARBA00022927"/>
    </source>
</evidence>
<dbReference type="PANTHER" id="PTHR21230">
    <property type="entry name" value="VESICLE TRANSPORT V-SNARE PROTEIN VTI1-RELATED"/>
    <property type="match status" value="1"/>
</dbReference>
<evidence type="ECO:0000313" key="11">
    <source>
        <dbReference type="EMBL" id="CAG9326559.1"/>
    </source>
</evidence>
<dbReference type="GO" id="GO:0031201">
    <property type="term" value="C:SNARE complex"/>
    <property type="evidence" value="ECO:0007669"/>
    <property type="project" value="TreeGrafter"/>
</dbReference>
<comment type="similarity">
    <text evidence="2">Belongs to the VTI1 family.</text>
</comment>
<dbReference type="AlphaFoldDB" id="A0AAU9JI57"/>
<dbReference type="GO" id="GO:0005789">
    <property type="term" value="C:endoplasmic reticulum membrane"/>
    <property type="evidence" value="ECO:0007669"/>
    <property type="project" value="TreeGrafter"/>
</dbReference>
<proteinExistence type="inferred from homology"/>
<dbReference type="GO" id="GO:0000149">
    <property type="term" value="F:SNARE binding"/>
    <property type="evidence" value="ECO:0007669"/>
    <property type="project" value="TreeGrafter"/>
</dbReference>
<feature type="transmembrane region" description="Helical" evidence="9">
    <location>
        <begin position="187"/>
        <end position="205"/>
    </location>
</feature>
<keyword evidence="5" id="KW-0653">Protein transport</keyword>
<evidence type="ECO:0000313" key="12">
    <source>
        <dbReference type="Proteomes" id="UP001162131"/>
    </source>
</evidence>
<dbReference type="PANTHER" id="PTHR21230:SF26">
    <property type="entry name" value="VESICLE TRANSPORT THROUGH INTERACTION WITH T-SNARES HOMOLOG 1A"/>
    <property type="match status" value="1"/>
</dbReference>
<sequence>MTEIFKSFEKDFIELLIECRKTIAKSDIDSLLKLKSDLAQAEKYLKQMEIEVSMMPITTKGSLLAKTKRYRKEWQELDNRLQWEKYGSSSKPNKDLLIEFSNVNDLVHDQKLAKVQNLALDQRSRLENGKKVALETEGIAIDTMTSLKAQRDVIANSTTGAREISRDLGKSNNLINTMQRRSIANKLIMFGIIFLLIATIGVVVYEKFNRDKSV</sequence>
<dbReference type="InterPro" id="IPR007705">
    <property type="entry name" value="Vesicle_trsprt_v-SNARE_N"/>
</dbReference>
<dbReference type="InterPro" id="IPR010989">
    <property type="entry name" value="SNARE"/>
</dbReference>
<keyword evidence="8 9" id="KW-0472">Membrane</keyword>
<dbReference type="Gene3D" id="1.20.5.110">
    <property type="match status" value="1"/>
</dbReference>
<dbReference type="GO" id="GO:0031902">
    <property type="term" value="C:late endosome membrane"/>
    <property type="evidence" value="ECO:0007669"/>
    <property type="project" value="TreeGrafter"/>
</dbReference>
<gene>
    <name evidence="11" type="ORF">BSTOLATCC_MIC40984</name>
</gene>
<keyword evidence="6 9" id="KW-1133">Transmembrane helix</keyword>
<dbReference type="GO" id="GO:0005484">
    <property type="term" value="F:SNAP receptor activity"/>
    <property type="evidence" value="ECO:0007669"/>
    <property type="project" value="TreeGrafter"/>
</dbReference>
<evidence type="ECO:0000256" key="2">
    <source>
        <dbReference type="ARBA" id="ARBA00006108"/>
    </source>
</evidence>
<comment type="caution">
    <text evidence="11">The sequence shown here is derived from an EMBL/GenBank/DDBJ whole genome shotgun (WGS) entry which is preliminary data.</text>
</comment>
<evidence type="ECO:0000256" key="1">
    <source>
        <dbReference type="ARBA" id="ARBA00004211"/>
    </source>
</evidence>
<dbReference type="GO" id="GO:0006906">
    <property type="term" value="P:vesicle fusion"/>
    <property type="evidence" value="ECO:0007669"/>
    <property type="project" value="TreeGrafter"/>
</dbReference>